<gene>
    <name evidence="6" type="ORF">TQ32_05350</name>
</gene>
<evidence type="ECO:0000259" key="5">
    <source>
        <dbReference type="Pfam" id="PF01979"/>
    </source>
</evidence>
<dbReference type="PANTHER" id="PTHR11113">
    <property type="entry name" value="N-ACETYLGLUCOSAMINE-6-PHOSPHATE DEACETYLASE"/>
    <property type="match status" value="1"/>
</dbReference>
<dbReference type="PIRSF" id="PIRSF038994">
    <property type="entry name" value="NagA"/>
    <property type="match status" value="1"/>
</dbReference>
<evidence type="ECO:0000313" key="6">
    <source>
        <dbReference type="EMBL" id="AMM53969.1"/>
    </source>
</evidence>
<dbReference type="InterPro" id="IPR032466">
    <property type="entry name" value="Metal_Hydrolase"/>
</dbReference>
<keyword evidence="4" id="KW-0119">Carbohydrate metabolism</keyword>
<dbReference type="Gene3D" id="3.20.20.140">
    <property type="entry name" value="Metal-dependent hydrolases"/>
    <property type="match status" value="1"/>
</dbReference>
<evidence type="ECO:0000256" key="4">
    <source>
        <dbReference type="ARBA" id="ARBA00023277"/>
    </source>
</evidence>
<dbReference type="GO" id="GO:0006046">
    <property type="term" value="P:N-acetylglucosamine catabolic process"/>
    <property type="evidence" value="ECO:0007669"/>
    <property type="project" value="TreeGrafter"/>
</dbReference>
<dbReference type="InterPro" id="IPR003764">
    <property type="entry name" value="GlcNAc_6-P_deAcase"/>
</dbReference>
<dbReference type="SUPFAM" id="SSF51556">
    <property type="entry name" value="Metallo-dependent hydrolases"/>
    <property type="match status" value="1"/>
</dbReference>
<name>A0A127BAZ3_9EURY</name>
<dbReference type="InterPro" id="IPR006680">
    <property type="entry name" value="Amidohydro-rel"/>
</dbReference>
<dbReference type="Pfam" id="PF01979">
    <property type="entry name" value="Amidohydro_1"/>
    <property type="match status" value="1"/>
</dbReference>
<dbReference type="EMBL" id="CP010835">
    <property type="protein sequence ID" value="AMM53969.1"/>
    <property type="molecule type" value="Genomic_DNA"/>
</dbReference>
<dbReference type="GO" id="GO:0008448">
    <property type="term" value="F:N-acetylglucosamine-6-phosphate deacetylase activity"/>
    <property type="evidence" value="ECO:0007669"/>
    <property type="project" value="InterPro"/>
</dbReference>
<dbReference type="FunFam" id="3.20.20.140:FF:000004">
    <property type="entry name" value="N-acetylglucosamine-6-phosphate deacetylase"/>
    <property type="match status" value="1"/>
</dbReference>
<dbReference type="PATRIC" id="fig|1609559.3.peg.1116"/>
<evidence type="ECO:0000256" key="1">
    <source>
        <dbReference type="ARBA" id="ARBA00010716"/>
    </source>
</evidence>
<dbReference type="AlphaFoldDB" id="A0A127BAZ3"/>
<accession>A0A127BAZ3</accession>
<keyword evidence="3" id="KW-0378">Hydrolase</keyword>
<dbReference type="Gene3D" id="2.30.40.10">
    <property type="entry name" value="Urease, subunit C, domain 1"/>
    <property type="match status" value="1"/>
</dbReference>
<evidence type="ECO:0000313" key="7">
    <source>
        <dbReference type="Proteomes" id="UP000070587"/>
    </source>
</evidence>
<keyword evidence="2" id="KW-0479">Metal-binding</keyword>
<protein>
    <submittedName>
        <fullName evidence="6">N-acetylglucosamine-6-phosphate deacetylase</fullName>
    </submittedName>
</protein>
<dbReference type="SUPFAM" id="SSF51338">
    <property type="entry name" value="Composite domain of metallo-dependent hydrolases"/>
    <property type="match status" value="1"/>
</dbReference>
<evidence type="ECO:0000256" key="3">
    <source>
        <dbReference type="ARBA" id="ARBA00022801"/>
    </source>
</evidence>
<dbReference type="CDD" id="cd00854">
    <property type="entry name" value="NagA"/>
    <property type="match status" value="1"/>
</dbReference>
<evidence type="ECO:0000256" key="2">
    <source>
        <dbReference type="ARBA" id="ARBA00022723"/>
    </source>
</evidence>
<dbReference type="GeneID" id="28491239"/>
<dbReference type="InterPro" id="IPR011059">
    <property type="entry name" value="Metal-dep_hydrolase_composite"/>
</dbReference>
<dbReference type="OrthoDB" id="24954at2157"/>
<proteinExistence type="inferred from homology"/>
<dbReference type="Proteomes" id="UP000070587">
    <property type="component" value="Chromosome"/>
</dbReference>
<reference evidence="7" key="1">
    <citation type="submission" date="2015-02" db="EMBL/GenBank/DDBJ databases">
        <title>Pyrococcus kukulkanii sp. nov., a novel hyperthermophilic archaeon isolated from a deep-sea hydrothermal vent at the Guaymas Basin.</title>
        <authorList>
            <person name="Oger P.M."/>
            <person name="Callac N."/>
            <person name="Jebbar M."/>
            <person name="Godfroy A."/>
        </authorList>
    </citation>
    <scope>NUCLEOTIDE SEQUENCE [LARGE SCALE GENOMIC DNA]</scope>
    <source>
        <strain evidence="7">NCB100</strain>
    </source>
</reference>
<feature type="domain" description="Amidohydrolase-related" evidence="5">
    <location>
        <begin position="47"/>
        <end position="377"/>
    </location>
</feature>
<dbReference type="NCBIfam" id="TIGR00221">
    <property type="entry name" value="nagA"/>
    <property type="match status" value="1"/>
</dbReference>
<sequence length="382" mass="41828">MELILTNAKIYTPTEIIEPGTIVIEDGIIKQIMKGKVKDGIDLEGKIVAPGFIDTHIHGCYGFDANDGESSRFQMMGKMLVRHGVTSFIPTTVTDSHENLLRISREVGKIIEKYKEDKGARILGLHLEGPYINPKKKGAQNPGYIRKPDFGEFMEYWKASNGSIREITIAPEVEGAIEFIENVTRLGVIVQLGHTDATYEEAKRAIIAGATKATHLFNAMRGIHHREVGVVGACLESESVYLEMICDLIHLSPQIIKLVYKLVGPYRIALVTDAISATGLPDGRYTLGGLDVIVQGGICRLLDGTLAGSTLTMDKAIKNLVSIGIPLRDALIMASYVPAKAIGERDIGILRPGCKADFVVLDDNLIVVQTYINGRLVFERNT</sequence>
<reference evidence="6 7" key="2">
    <citation type="journal article" date="2016" name="Int. J. Syst. Evol. Microbiol.">
        <title>Pyrococcus kukulkanii sp. nov., a hyperthermophilic, piezophilic archaeon isolated from a deep-sea hydrothermal vent.</title>
        <authorList>
            <person name="Callac N."/>
            <person name="Oger P."/>
            <person name="Lesongeur F."/>
            <person name="Rattray J.E."/>
            <person name="Vannier P."/>
            <person name="Michoud G."/>
            <person name="Beauverger M."/>
            <person name="Gayet N."/>
            <person name="Rouxel O."/>
            <person name="Jebbar M."/>
            <person name="Godfroy A."/>
        </authorList>
    </citation>
    <scope>NUCLEOTIDE SEQUENCE [LARGE SCALE GENOMIC DNA]</scope>
    <source>
        <strain evidence="6 7">NCB100</strain>
    </source>
</reference>
<dbReference type="STRING" id="1609559.TQ32_05350"/>
<dbReference type="GO" id="GO:0046872">
    <property type="term" value="F:metal ion binding"/>
    <property type="evidence" value="ECO:0007669"/>
    <property type="project" value="UniProtKB-KW"/>
</dbReference>
<organism evidence="6 7">
    <name type="scientific">Pyrococcus kukulkanii</name>
    <dbReference type="NCBI Taxonomy" id="1609559"/>
    <lineage>
        <taxon>Archaea</taxon>
        <taxon>Methanobacteriati</taxon>
        <taxon>Methanobacteriota</taxon>
        <taxon>Thermococci</taxon>
        <taxon>Thermococcales</taxon>
        <taxon>Thermococcaceae</taxon>
        <taxon>Pyrococcus</taxon>
    </lineage>
</organism>
<dbReference type="RefSeq" id="WP_068321999.1">
    <property type="nucleotide sequence ID" value="NZ_CP010835.1"/>
</dbReference>
<comment type="similarity">
    <text evidence="1">Belongs to the metallo-dependent hydrolases superfamily. NagA family.</text>
</comment>
<dbReference type="PANTHER" id="PTHR11113:SF14">
    <property type="entry name" value="N-ACETYLGLUCOSAMINE-6-PHOSPHATE DEACETYLASE"/>
    <property type="match status" value="1"/>
</dbReference>
<dbReference type="KEGG" id="pyc:TQ32_05350"/>